<evidence type="ECO:0000313" key="5">
    <source>
        <dbReference type="Proteomes" id="UP000194000"/>
    </source>
</evidence>
<dbReference type="AlphaFoldDB" id="A0A1X1V397"/>
<comment type="caution">
    <text evidence="4">The sequence shown here is derived from an EMBL/GenBank/DDBJ whole genome shotgun (WGS) entry which is preliminary data.</text>
</comment>
<dbReference type="Pfam" id="PF12484">
    <property type="entry name" value="PPE-SVP"/>
    <property type="match status" value="1"/>
</dbReference>
<feature type="domain" description="PPE" evidence="2">
    <location>
        <begin position="2"/>
        <end position="165"/>
    </location>
</feature>
<dbReference type="STRING" id="1260918.AWC06_09625"/>
<dbReference type="InterPro" id="IPR000030">
    <property type="entry name" value="PPE_dom"/>
</dbReference>
<dbReference type="Gene3D" id="1.20.1260.20">
    <property type="entry name" value="PPE superfamily"/>
    <property type="match status" value="1"/>
</dbReference>
<evidence type="ECO:0000256" key="1">
    <source>
        <dbReference type="ARBA" id="ARBA00010652"/>
    </source>
</evidence>
<proteinExistence type="inferred from homology"/>
<dbReference type="GO" id="GO:0052572">
    <property type="term" value="P:response to host immune response"/>
    <property type="evidence" value="ECO:0007669"/>
    <property type="project" value="TreeGrafter"/>
</dbReference>
<evidence type="ECO:0000313" key="4">
    <source>
        <dbReference type="EMBL" id="ORV63566.1"/>
    </source>
</evidence>
<evidence type="ECO:0008006" key="6">
    <source>
        <dbReference type="Google" id="ProtNLM"/>
    </source>
</evidence>
<dbReference type="PANTHER" id="PTHR46766">
    <property type="entry name" value="GLUTAMINE-RICH PROTEIN 2"/>
    <property type="match status" value="1"/>
</dbReference>
<dbReference type="InterPro" id="IPR022171">
    <property type="entry name" value="PPE_C"/>
</dbReference>
<organism evidence="4 5">
    <name type="scientific">Mycobacterium fragae</name>
    <dbReference type="NCBI Taxonomy" id="1260918"/>
    <lineage>
        <taxon>Bacteria</taxon>
        <taxon>Bacillati</taxon>
        <taxon>Actinomycetota</taxon>
        <taxon>Actinomycetes</taxon>
        <taxon>Mycobacteriales</taxon>
        <taxon>Mycobacteriaceae</taxon>
        <taxon>Mycobacterium</taxon>
    </lineage>
</organism>
<dbReference type="PANTHER" id="PTHR46766:SF1">
    <property type="entry name" value="GLUTAMINE-RICH PROTEIN 2"/>
    <property type="match status" value="1"/>
</dbReference>
<accession>A0A1X1V397</accession>
<name>A0A1X1V397_9MYCO</name>
<reference evidence="4 5" key="1">
    <citation type="submission" date="2016-01" db="EMBL/GenBank/DDBJ databases">
        <title>The new phylogeny of the genus Mycobacterium.</title>
        <authorList>
            <person name="Tarcisio F."/>
            <person name="Conor M."/>
            <person name="Antonella G."/>
            <person name="Elisabetta G."/>
            <person name="Giulia F.S."/>
            <person name="Sara T."/>
            <person name="Anna F."/>
            <person name="Clotilde B."/>
            <person name="Roberto B."/>
            <person name="Veronica D.S."/>
            <person name="Fabio R."/>
            <person name="Monica P."/>
            <person name="Olivier J."/>
            <person name="Enrico T."/>
            <person name="Nicola S."/>
        </authorList>
    </citation>
    <scope>NUCLEOTIDE SEQUENCE [LARGE SCALE GENOMIC DNA]</scope>
    <source>
        <strain evidence="4 5">DSM 45731</strain>
    </source>
</reference>
<dbReference type="RefSeq" id="WP_085195062.1">
    <property type="nucleotide sequence ID" value="NZ_JACKVI010000009.1"/>
</dbReference>
<dbReference type="EMBL" id="LQOW01000006">
    <property type="protein sequence ID" value="ORV63566.1"/>
    <property type="molecule type" value="Genomic_DNA"/>
</dbReference>
<dbReference type="OrthoDB" id="4760887at2"/>
<comment type="similarity">
    <text evidence="1">Belongs to the mycobacterial PPE family.</text>
</comment>
<dbReference type="FunFam" id="1.20.1260.20:FF:000001">
    <property type="entry name" value="PPE family protein PPE41"/>
    <property type="match status" value="1"/>
</dbReference>
<dbReference type="Pfam" id="PF00823">
    <property type="entry name" value="PPE"/>
    <property type="match status" value="1"/>
</dbReference>
<keyword evidence="5" id="KW-1185">Reference proteome</keyword>
<protein>
    <recommendedName>
        <fullName evidence="6">PPE family domain-containing protein</fullName>
    </recommendedName>
</protein>
<dbReference type="Proteomes" id="UP000194000">
    <property type="component" value="Unassembled WGS sequence"/>
</dbReference>
<feature type="domain" description="PPE family C-terminal" evidence="3">
    <location>
        <begin position="314"/>
        <end position="389"/>
    </location>
</feature>
<dbReference type="InterPro" id="IPR038332">
    <property type="entry name" value="PPE_sf"/>
</dbReference>
<dbReference type="SUPFAM" id="SSF140459">
    <property type="entry name" value="PE/PPE dimer-like"/>
    <property type="match status" value="1"/>
</dbReference>
<gene>
    <name evidence="4" type="ORF">AWC06_09625</name>
</gene>
<sequence length="467" mass="46257">MDFGIYPPEINSGRMYTGPGSGPMLAAALAWQELADELYTAASSYQSVVSGLIAGPWSGPSSVSMATAAASYVAWLSATATQAEETAAQANAAVAAYETAFASTVPPPVIAANRALLMTLVATNFFGQNTPAIAATEAHYAEMWAQDAAAMYAYAGSSASASALTPFSPPRQNTNGGGLAGQAAAVGQATSTSAGNVQGTVSTVASQSLATAAPAAAADPPTPLTTLSNLITIFLTGPANAATLFGVLPMAVVNGPVGVAVDAIGTVASLHTDDSVSGWQGVEPWPGTGAVPPTDFGARITNISPTAWAAPSVSASVGQANTVGALSVPPTWTVSAPAVRPVALASPATNVSAAGVAAAAAEEVEIGSGSAFSQMGLAGMLGPAMVGAPAGGNGRDDGKAAAGKRAATLAATGDRGATDGEGQVSADNPRIVVTGVAARIRELAKLRDEGRLTEEEFTEQKNRLLGR</sequence>
<evidence type="ECO:0000259" key="2">
    <source>
        <dbReference type="Pfam" id="PF00823"/>
    </source>
</evidence>
<evidence type="ECO:0000259" key="3">
    <source>
        <dbReference type="Pfam" id="PF12484"/>
    </source>
</evidence>